<evidence type="ECO:0000313" key="3">
    <source>
        <dbReference type="Proteomes" id="UP001346869"/>
    </source>
</evidence>
<proteinExistence type="predicted"/>
<comment type="caution">
    <text evidence="2">The sequence shown here is derived from an EMBL/GenBank/DDBJ whole genome shotgun (WGS) entry which is preliminary data.</text>
</comment>
<keyword evidence="1" id="KW-0472">Membrane</keyword>
<protein>
    <submittedName>
        <fullName evidence="2">Uncharacterized protein</fullName>
    </submittedName>
</protein>
<evidence type="ECO:0000313" key="2">
    <source>
        <dbReference type="EMBL" id="KAK5852600.1"/>
    </source>
</evidence>
<gene>
    <name evidence="2" type="ORF">PBY51_006452</name>
</gene>
<feature type="transmembrane region" description="Helical" evidence="1">
    <location>
        <begin position="20"/>
        <end position="41"/>
    </location>
</feature>
<keyword evidence="1" id="KW-1133">Transmembrane helix</keyword>
<reference evidence="2 3" key="2">
    <citation type="journal article" date="2023" name="Mol. Biol. Evol.">
        <title>Genomics of Secondarily Temperate Adaptation in the Only Non-Antarctic Icefish.</title>
        <authorList>
            <person name="Rivera-Colon A.G."/>
            <person name="Rayamajhi N."/>
            <person name="Minhas B.F."/>
            <person name="Madrigal G."/>
            <person name="Bilyk K.T."/>
            <person name="Yoon V."/>
            <person name="Hune M."/>
            <person name="Gregory S."/>
            <person name="Cheng C.H.C."/>
            <person name="Catchen J.M."/>
        </authorList>
    </citation>
    <scope>NUCLEOTIDE SEQUENCE [LARGE SCALE GENOMIC DNA]</scope>
    <source>
        <strain evidence="2">JMC-PN-2008</strain>
    </source>
</reference>
<accession>A0AAN7X1M9</accession>
<evidence type="ECO:0000256" key="1">
    <source>
        <dbReference type="SAM" id="Phobius"/>
    </source>
</evidence>
<keyword evidence="3" id="KW-1185">Reference proteome</keyword>
<keyword evidence="1" id="KW-0812">Transmembrane</keyword>
<organism evidence="2 3">
    <name type="scientific">Eleginops maclovinus</name>
    <name type="common">Patagonian blennie</name>
    <name type="synonym">Eleginus maclovinus</name>
    <dbReference type="NCBI Taxonomy" id="56733"/>
    <lineage>
        <taxon>Eukaryota</taxon>
        <taxon>Metazoa</taxon>
        <taxon>Chordata</taxon>
        <taxon>Craniata</taxon>
        <taxon>Vertebrata</taxon>
        <taxon>Euteleostomi</taxon>
        <taxon>Actinopterygii</taxon>
        <taxon>Neopterygii</taxon>
        <taxon>Teleostei</taxon>
        <taxon>Neoteleostei</taxon>
        <taxon>Acanthomorphata</taxon>
        <taxon>Eupercaria</taxon>
        <taxon>Perciformes</taxon>
        <taxon>Notothenioidei</taxon>
        <taxon>Eleginopidae</taxon>
        <taxon>Eleginops</taxon>
    </lineage>
</organism>
<name>A0AAN7X1M9_ELEMC</name>
<dbReference type="EMBL" id="JAUZQC010000020">
    <property type="protein sequence ID" value="KAK5852600.1"/>
    <property type="molecule type" value="Genomic_DNA"/>
</dbReference>
<reference evidence="2 3" key="1">
    <citation type="journal article" date="2023" name="Genes (Basel)">
        <title>Chromosome-Level Genome Assembly and Circadian Gene Repertoire of the Patagonia Blennie Eleginops maclovinus-The Closest Ancestral Proxy of Antarctic Cryonotothenioids.</title>
        <authorList>
            <person name="Cheng C.C."/>
            <person name="Rivera-Colon A.G."/>
            <person name="Minhas B.F."/>
            <person name="Wilson L."/>
            <person name="Rayamajhi N."/>
            <person name="Vargas-Chacoff L."/>
            <person name="Catchen J.M."/>
        </authorList>
    </citation>
    <scope>NUCLEOTIDE SEQUENCE [LARGE SCALE GENOMIC DNA]</scope>
    <source>
        <strain evidence="2">JMC-PN-2008</strain>
    </source>
</reference>
<dbReference type="AlphaFoldDB" id="A0AAN7X1M9"/>
<dbReference type="Proteomes" id="UP001346869">
    <property type="component" value="Unassembled WGS sequence"/>
</dbReference>
<sequence length="73" mass="8153">MGTSNPDDFTDWSQSKVMWAVRIAGLIVIFVVTVLFIGYICNTKRCGNDNNVNDDEKILYENARVCVAAARLP</sequence>